<dbReference type="OrthoDB" id="5903014at2759"/>
<dbReference type="GO" id="GO:0003676">
    <property type="term" value="F:nucleic acid binding"/>
    <property type="evidence" value="ECO:0007669"/>
    <property type="project" value="InterPro"/>
</dbReference>
<protein>
    <submittedName>
        <fullName evidence="3">RRM domain-containing protein</fullName>
    </submittedName>
</protein>
<evidence type="ECO:0000313" key="2">
    <source>
        <dbReference type="Proteomes" id="UP000271087"/>
    </source>
</evidence>
<reference evidence="1 2" key="2">
    <citation type="submission" date="2018-08" db="EMBL/GenBank/DDBJ databases">
        <authorList>
            <person name="Laetsch R D."/>
            <person name="Stevens L."/>
            <person name="Kumar S."/>
            <person name="Blaxter L. M."/>
        </authorList>
    </citation>
    <scope>NUCLEOTIDE SEQUENCE [LARGE SCALE GENOMIC DNA]</scope>
</reference>
<name>A0A182EZ72_ONCOC</name>
<keyword evidence="2" id="KW-1185">Reference proteome</keyword>
<organism evidence="3">
    <name type="scientific">Onchocerca ochengi</name>
    <name type="common">Filarial nematode worm</name>
    <dbReference type="NCBI Taxonomy" id="42157"/>
    <lineage>
        <taxon>Eukaryota</taxon>
        <taxon>Metazoa</taxon>
        <taxon>Ecdysozoa</taxon>
        <taxon>Nematoda</taxon>
        <taxon>Chromadorea</taxon>
        <taxon>Rhabditida</taxon>
        <taxon>Spirurina</taxon>
        <taxon>Spiruromorpha</taxon>
        <taxon>Filarioidea</taxon>
        <taxon>Onchocercidae</taxon>
        <taxon>Onchocerca</taxon>
    </lineage>
</organism>
<dbReference type="SUPFAM" id="SSF54928">
    <property type="entry name" value="RNA-binding domain, RBD"/>
    <property type="match status" value="1"/>
</dbReference>
<dbReference type="InterPro" id="IPR012677">
    <property type="entry name" value="Nucleotide-bd_a/b_plait_sf"/>
</dbReference>
<reference evidence="3" key="1">
    <citation type="submission" date="2016-06" db="UniProtKB">
        <authorList>
            <consortium name="WormBaseParasite"/>
        </authorList>
    </citation>
    <scope>IDENTIFICATION</scope>
</reference>
<dbReference type="STRING" id="42157.A0A182EZ72"/>
<sequence length="117" mass="13699">MNCIRTKNMPYLFYSSLAELVNVIKNETTVKDEDVEQQEVEKHVAEIGNEVNSVGTKEDDDLLLPGTTLFVKNLSFKTTDERLKNKFESRLRIRSVTVSKKRGEFFVKLYNWYIMEI</sequence>
<dbReference type="Gene3D" id="3.30.70.330">
    <property type="match status" value="1"/>
</dbReference>
<gene>
    <name evidence="1" type="ORF">NOO_LOCUS13481</name>
</gene>
<dbReference type="Proteomes" id="UP000271087">
    <property type="component" value="Unassembled WGS sequence"/>
</dbReference>
<dbReference type="AlphaFoldDB" id="A0A182EZ72"/>
<dbReference type="InterPro" id="IPR035979">
    <property type="entry name" value="RBD_domain_sf"/>
</dbReference>
<dbReference type="EMBL" id="UYRW01015752">
    <property type="protein sequence ID" value="VDN02373.1"/>
    <property type="molecule type" value="Genomic_DNA"/>
</dbReference>
<evidence type="ECO:0000313" key="3">
    <source>
        <dbReference type="WBParaSite" id="nOo.2.0.1.t13481-RA"/>
    </source>
</evidence>
<proteinExistence type="predicted"/>
<dbReference type="WBParaSite" id="nOo.2.0.1.t13481-RA">
    <property type="protein sequence ID" value="nOo.2.0.1.t13481-RA"/>
    <property type="gene ID" value="nOo.2.0.1.g13481"/>
</dbReference>
<accession>A0A182EZ72</accession>
<evidence type="ECO:0000313" key="1">
    <source>
        <dbReference type="EMBL" id="VDN02373.1"/>
    </source>
</evidence>